<reference evidence="13" key="1">
    <citation type="submission" date="2023-07" db="EMBL/GenBank/DDBJ databases">
        <title>Functional and genomic diversity of the sorghum phyllosphere microbiome.</title>
        <authorList>
            <person name="Shade A."/>
        </authorList>
    </citation>
    <scope>NUCLEOTIDE SEQUENCE [LARGE SCALE GENOMIC DNA]</scope>
    <source>
        <strain evidence="13">SORGH_AS_0422</strain>
    </source>
</reference>
<dbReference type="PROSITE" id="PS52016">
    <property type="entry name" value="TONB_DEPENDENT_REC_3"/>
    <property type="match status" value="1"/>
</dbReference>
<dbReference type="InterPro" id="IPR039426">
    <property type="entry name" value="TonB-dep_rcpt-like"/>
</dbReference>
<dbReference type="InterPro" id="IPR000531">
    <property type="entry name" value="Beta-barrel_TonB"/>
</dbReference>
<dbReference type="InterPro" id="IPR037066">
    <property type="entry name" value="Plug_dom_sf"/>
</dbReference>
<dbReference type="Gene3D" id="2.60.40.1120">
    <property type="entry name" value="Carboxypeptidase-like, regulatory domain"/>
    <property type="match status" value="1"/>
</dbReference>
<dbReference type="Pfam" id="PF07715">
    <property type="entry name" value="Plug"/>
    <property type="match status" value="1"/>
</dbReference>
<dbReference type="Pfam" id="PF13715">
    <property type="entry name" value="CarbopepD_reg_2"/>
    <property type="match status" value="1"/>
</dbReference>
<keyword evidence="4 8" id="KW-0812">Transmembrane</keyword>
<evidence type="ECO:0000256" key="1">
    <source>
        <dbReference type="ARBA" id="ARBA00004571"/>
    </source>
</evidence>
<dbReference type="InterPro" id="IPR036942">
    <property type="entry name" value="Beta-barrel_TonB_sf"/>
</dbReference>
<evidence type="ECO:0000313" key="12">
    <source>
        <dbReference type="EMBL" id="MDT3405337.1"/>
    </source>
</evidence>
<dbReference type="Proteomes" id="UP001258315">
    <property type="component" value="Unassembled WGS sequence"/>
</dbReference>
<dbReference type="Pfam" id="PF00593">
    <property type="entry name" value="TonB_dep_Rec_b-barrel"/>
    <property type="match status" value="1"/>
</dbReference>
<dbReference type="EMBL" id="JAVLVU010000001">
    <property type="protein sequence ID" value="MDT3405337.1"/>
    <property type="molecule type" value="Genomic_DNA"/>
</dbReference>
<dbReference type="Gene3D" id="2.170.130.10">
    <property type="entry name" value="TonB-dependent receptor, plug domain"/>
    <property type="match status" value="1"/>
</dbReference>
<dbReference type="SUPFAM" id="SSF49464">
    <property type="entry name" value="Carboxypeptidase regulatory domain-like"/>
    <property type="match status" value="1"/>
</dbReference>
<protein>
    <submittedName>
        <fullName evidence="12">TonB-linked SusC/RagA family outer membrane protein</fullName>
    </submittedName>
</protein>
<evidence type="ECO:0000313" key="13">
    <source>
        <dbReference type="Proteomes" id="UP001258315"/>
    </source>
</evidence>
<proteinExistence type="inferred from homology"/>
<keyword evidence="13" id="KW-1185">Reference proteome</keyword>
<accession>A0ABU3H250</accession>
<name>A0ABU3H250_9SPHI</name>
<keyword evidence="3 8" id="KW-1134">Transmembrane beta strand</keyword>
<evidence type="ECO:0000256" key="5">
    <source>
        <dbReference type="ARBA" id="ARBA00023077"/>
    </source>
</evidence>
<evidence type="ECO:0000256" key="4">
    <source>
        <dbReference type="ARBA" id="ARBA00022692"/>
    </source>
</evidence>
<dbReference type="InterPro" id="IPR008969">
    <property type="entry name" value="CarboxyPept-like_regulatory"/>
</dbReference>
<keyword evidence="5 9" id="KW-0798">TonB box</keyword>
<evidence type="ECO:0000256" key="7">
    <source>
        <dbReference type="ARBA" id="ARBA00023237"/>
    </source>
</evidence>
<evidence type="ECO:0000256" key="2">
    <source>
        <dbReference type="ARBA" id="ARBA00022448"/>
    </source>
</evidence>
<organism evidence="12 13">
    <name type="scientific">Mucilaginibacter terrae</name>
    <dbReference type="NCBI Taxonomy" id="1955052"/>
    <lineage>
        <taxon>Bacteria</taxon>
        <taxon>Pseudomonadati</taxon>
        <taxon>Bacteroidota</taxon>
        <taxon>Sphingobacteriia</taxon>
        <taxon>Sphingobacteriales</taxon>
        <taxon>Sphingobacteriaceae</taxon>
        <taxon>Mucilaginibacter</taxon>
    </lineage>
</organism>
<evidence type="ECO:0000256" key="3">
    <source>
        <dbReference type="ARBA" id="ARBA00022452"/>
    </source>
</evidence>
<sequence length="1152" mass="126168">MYKKLFKWPSYALKIGSYSNSSAVGTPVANVSPFLIRLMKLSLLHILLIALTFQVSFSSPLKAQEILERRISIALNNQNLEAALKKIAAKAEVRLVYNNAIWKKAANVSIAVTNTRLRDALDEVLSSSELSYEVINDQFIVLKQKPANRKATVEVPTVTAEPEQQVAMAGFVVDGTVTDENNEPLPGVTVKVKNGSQAVITSEKGRYAIGVSAPNSVLEFSFVGYKTVETKVSATATINLKMQPDPGKLDEVLVIGYGTTTRRTSTGSQVGITAKDIQKQPVTNVLQALQGQLPGVFITQTNGLPGAGINVQIRGVNSLNPAPANAARNLPLYIIDGVPFLSTPINAQTTGGTLPSAEGATSPMNSINPSDIESIDILKDADATAIYGSRGANGVVLITTKKGKSGKTTLGVNISTGASKVAHFVDMLSTQRYLAIRRQAFINDNITPTVANAPDLLVWNQNVDNDFQRTLLGKTARTYDANVNVSGGERNTNFYLSGTFHKEGNIYPGEQGYYRGGANFSLNHSSSDQRFNLAFSTIYSADKNNISTTELTSFAYTLPPNYQLYNPDGSLFWTPALNNPLGYLYQTNDNKTSNLLSSLALKYTLAKGLDLKSTFGYSKSDMEQYAKRPLSSLNPTPPFNAPAPTSGSVQSAYNYTNTYIIEPQLTYKSNIWKGTLDVLAGGTWQFTQSKMPYNITATGFASDAFIDNLSAASTRNLTTSSVDYKYTSVFGRATYNVQNKYIANFTFRRDGSSRFGPNKRFGNFGSAAGAWVFSEEDFVKNTQKWLSFGKLRGSYGIIGSDQIGNYAYLDNYFASSATYNNISALTPVRLANANFQWESTHKLEIGLELGFLKDRLSLIASYYRSRTGNQLINYPISAQAGFTAYQSNLGAKVQNSGLELNLRSTNIQSKDITWITSFNITQNHNKLISFPGIERTSYYTQYIIGNPISSYYYYQYRGMDPNTGLPAFNDLNNDGRISNGLVAIGRGDRYYLGTPYPKFYGGLTNSITYKRFNLDFTFQFVKQKGRNLLPSTFNPPGFMTNAAADVVEQYLALGSIQRLATTSFGAAYTGYSNYSFSDATVVDASFIRMKNASLSYSLPADWLKKISAQSLRIFVQGQNLFTITGYKGFDPESQSVATPPLRTIVAGLQCSF</sequence>
<dbReference type="NCBIfam" id="TIGR04057">
    <property type="entry name" value="SusC_RagA_signa"/>
    <property type="match status" value="1"/>
</dbReference>
<feature type="domain" description="TonB-dependent receptor plug" evidence="11">
    <location>
        <begin position="263"/>
        <end position="395"/>
    </location>
</feature>
<dbReference type="InterPro" id="IPR023996">
    <property type="entry name" value="TonB-dep_OMP_SusC/RagA"/>
</dbReference>
<evidence type="ECO:0000259" key="11">
    <source>
        <dbReference type="Pfam" id="PF07715"/>
    </source>
</evidence>
<evidence type="ECO:0000256" key="8">
    <source>
        <dbReference type="PROSITE-ProRule" id="PRU01360"/>
    </source>
</evidence>
<dbReference type="Gene3D" id="3.55.50.30">
    <property type="match status" value="1"/>
</dbReference>
<dbReference type="InterPro" id="IPR023997">
    <property type="entry name" value="TonB-dep_OMP_SusC/RagA_CS"/>
</dbReference>
<comment type="similarity">
    <text evidence="8 9">Belongs to the TonB-dependent receptor family.</text>
</comment>
<dbReference type="InterPro" id="IPR012910">
    <property type="entry name" value="Plug_dom"/>
</dbReference>
<gene>
    <name evidence="12" type="ORF">QE417_004409</name>
</gene>
<dbReference type="Gene3D" id="2.40.170.20">
    <property type="entry name" value="TonB-dependent receptor, beta-barrel domain"/>
    <property type="match status" value="1"/>
</dbReference>
<evidence type="ECO:0000256" key="6">
    <source>
        <dbReference type="ARBA" id="ARBA00023136"/>
    </source>
</evidence>
<keyword evidence="6 8" id="KW-0472">Membrane</keyword>
<evidence type="ECO:0000259" key="10">
    <source>
        <dbReference type="Pfam" id="PF00593"/>
    </source>
</evidence>
<evidence type="ECO:0000256" key="9">
    <source>
        <dbReference type="RuleBase" id="RU003357"/>
    </source>
</evidence>
<dbReference type="NCBIfam" id="TIGR04056">
    <property type="entry name" value="OMP_RagA_SusC"/>
    <property type="match status" value="1"/>
</dbReference>
<feature type="domain" description="TonB-dependent receptor-like beta-barrel" evidence="10">
    <location>
        <begin position="560"/>
        <end position="1120"/>
    </location>
</feature>
<comment type="caution">
    <text evidence="12">The sequence shown here is derived from an EMBL/GenBank/DDBJ whole genome shotgun (WGS) entry which is preliminary data.</text>
</comment>
<comment type="subcellular location">
    <subcellularLocation>
        <location evidence="1 8">Cell outer membrane</location>
        <topology evidence="1 8">Multi-pass membrane protein</topology>
    </subcellularLocation>
</comment>
<keyword evidence="7 8" id="KW-0998">Cell outer membrane</keyword>
<keyword evidence="2 8" id="KW-0813">Transport</keyword>
<dbReference type="SUPFAM" id="SSF56935">
    <property type="entry name" value="Porins"/>
    <property type="match status" value="1"/>
</dbReference>